<dbReference type="RefSeq" id="WP_045099289.1">
    <property type="nucleotide sequence ID" value="NZ_FMVN01000014.1"/>
</dbReference>
<evidence type="ECO:0000313" key="3">
    <source>
        <dbReference type="Proteomes" id="UP000032414"/>
    </source>
</evidence>
<evidence type="ECO:0000313" key="2">
    <source>
        <dbReference type="EMBL" id="SCY69620.1"/>
    </source>
</evidence>
<dbReference type="HOGENOM" id="CLU_1069319_0_0_6"/>
<evidence type="ECO:0000313" key="1">
    <source>
        <dbReference type="EMBL" id="CEG60963.1"/>
    </source>
</evidence>
<dbReference type="Proteomes" id="UP000182998">
    <property type="component" value="Unassembled WGS sequence"/>
</dbReference>
<dbReference type="AlphaFoldDB" id="A0A098GER0"/>
<accession>A0A098GER0</accession>
<keyword evidence="4" id="KW-1185">Reference proteome</keyword>
<protein>
    <submittedName>
        <fullName evidence="1">Uncharacterized protein</fullName>
    </submittedName>
</protein>
<name>A0A098GER0_LEGMI</name>
<reference evidence="1" key="1">
    <citation type="submission" date="2014-09" db="EMBL/GenBank/DDBJ databases">
        <authorList>
            <person name="GOMEZ-VALERO Laura"/>
        </authorList>
    </citation>
    <scope>NUCLEOTIDE SEQUENCE</scope>
    <source>
        <strain evidence="1">ATCC33218</strain>
    </source>
</reference>
<organism evidence="1 3">
    <name type="scientific">Legionella micdadei</name>
    <name type="common">Tatlockia micdadei</name>
    <dbReference type="NCBI Taxonomy" id="451"/>
    <lineage>
        <taxon>Bacteria</taxon>
        <taxon>Pseudomonadati</taxon>
        <taxon>Pseudomonadota</taxon>
        <taxon>Gammaproteobacteria</taxon>
        <taxon>Legionellales</taxon>
        <taxon>Legionellaceae</taxon>
        <taxon>Legionella</taxon>
    </lineage>
</organism>
<proteinExistence type="predicted"/>
<dbReference type="PATRIC" id="fig|451.8.peg.1963"/>
<dbReference type="OrthoDB" id="9989026at2"/>
<dbReference type="EMBL" id="LN614830">
    <property type="protein sequence ID" value="CEG60963.1"/>
    <property type="molecule type" value="Genomic_DNA"/>
</dbReference>
<dbReference type="KEGG" id="tmc:LMI_1667"/>
<evidence type="ECO:0000313" key="4">
    <source>
        <dbReference type="Proteomes" id="UP000182998"/>
    </source>
</evidence>
<sequence>MAYTAQQLISRSWFLSGIVARNLQVPTGDQIYDGLQMLNDLLNFKQIETDLIPYWQYITFNATPTQEFYFLPNVADIETSTFNIGVVRYPMVTTSRTNYFGSSRVDNIYTLPFSWNFDRGVGGGTFGMYFIPDQAYPIKMKVKIFLVDVDLNTDLQNVTETFTNPYNIPNYTTYTFINNGIQGYDAAYLEYLRYALAQYMCSEYGVLFNPESEKILASYKRKLMYISPPDMSMKKLTILNANREPGYNWGDVNIGMGWRP</sequence>
<reference evidence="2 4" key="3">
    <citation type="submission" date="2016-10" db="EMBL/GenBank/DDBJ databases">
        <authorList>
            <person name="Varghese N."/>
            <person name="Submissions S."/>
        </authorList>
    </citation>
    <scope>NUCLEOTIDE SEQUENCE [LARGE SCALE GENOMIC DNA]</scope>
    <source>
        <strain evidence="2 4">ATCC 33218</strain>
    </source>
</reference>
<dbReference type="Proteomes" id="UP000032414">
    <property type="component" value="Chromosome I"/>
</dbReference>
<dbReference type="EMBL" id="FMVN01000014">
    <property type="protein sequence ID" value="SCY69620.1"/>
    <property type="molecule type" value="Genomic_DNA"/>
</dbReference>
<gene>
    <name evidence="1" type="ORF">LMI_1667</name>
    <name evidence="2" type="ORF">SAMN02982997_02534</name>
</gene>
<reference evidence="3" key="2">
    <citation type="submission" date="2014-09" db="EMBL/GenBank/DDBJ databases">
        <authorList>
            <person name="Gomez-Valero L."/>
        </authorList>
    </citation>
    <scope>NUCLEOTIDE SEQUENCE [LARGE SCALE GENOMIC DNA]</scope>
    <source>
        <strain evidence="3">ATCC33218</strain>
    </source>
</reference>